<dbReference type="Pfam" id="PF01479">
    <property type="entry name" value="S4"/>
    <property type="match status" value="1"/>
</dbReference>
<organism evidence="9 10">
    <name type="scientific">Sistotremastrum suecicum HHB10207 ss-3</name>
    <dbReference type="NCBI Taxonomy" id="1314776"/>
    <lineage>
        <taxon>Eukaryota</taxon>
        <taxon>Fungi</taxon>
        <taxon>Dikarya</taxon>
        <taxon>Basidiomycota</taxon>
        <taxon>Agaricomycotina</taxon>
        <taxon>Agaricomycetes</taxon>
        <taxon>Sistotremastrales</taxon>
        <taxon>Sistotremastraceae</taxon>
        <taxon>Sistotremastrum</taxon>
    </lineage>
</organism>
<dbReference type="PANTHER" id="PTHR11831">
    <property type="entry name" value="30S 40S RIBOSOMAL PROTEIN"/>
    <property type="match status" value="1"/>
</dbReference>
<keyword evidence="2 6" id="KW-0699">rRNA-binding</keyword>
<evidence type="ECO:0000256" key="7">
    <source>
        <dbReference type="SAM" id="MobiDB-lite"/>
    </source>
</evidence>
<keyword evidence="5" id="KW-0687">Ribonucleoprotein</keyword>
<dbReference type="SUPFAM" id="SSF55174">
    <property type="entry name" value="Alpha-L RNA-binding motif"/>
    <property type="match status" value="1"/>
</dbReference>
<evidence type="ECO:0000256" key="2">
    <source>
        <dbReference type="ARBA" id="ARBA00022730"/>
    </source>
</evidence>
<dbReference type="PROSITE" id="PS00632">
    <property type="entry name" value="RIBOSOMAL_S4"/>
    <property type="match status" value="1"/>
</dbReference>
<dbReference type="SMART" id="SM00363">
    <property type="entry name" value="S4"/>
    <property type="match status" value="1"/>
</dbReference>
<dbReference type="CDD" id="cd00165">
    <property type="entry name" value="S4"/>
    <property type="match status" value="1"/>
</dbReference>
<keyword evidence="3 6" id="KW-0694">RNA-binding</keyword>
<dbReference type="STRING" id="1314776.A0A166CTL9"/>
<dbReference type="InterPro" id="IPR002942">
    <property type="entry name" value="S4_RNA-bd"/>
</dbReference>
<evidence type="ECO:0000256" key="5">
    <source>
        <dbReference type="ARBA" id="ARBA00023274"/>
    </source>
</evidence>
<evidence type="ECO:0000256" key="6">
    <source>
        <dbReference type="PROSITE-ProRule" id="PRU00182"/>
    </source>
</evidence>
<dbReference type="GO" id="GO:0019843">
    <property type="term" value="F:rRNA binding"/>
    <property type="evidence" value="ECO:0007669"/>
    <property type="project" value="UniProtKB-KW"/>
</dbReference>
<comment type="similarity">
    <text evidence="1">Belongs to the universal ribosomal protein uS4 family.</text>
</comment>
<dbReference type="GO" id="GO:0042274">
    <property type="term" value="P:ribosomal small subunit biogenesis"/>
    <property type="evidence" value="ECO:0007669"/>
    <property type="project" value="TreeGrafter"/>
</dbReference>
<dbReference type="Gene3D" id="3.10.290.10">
    <property type="entry name" value="RNA-binding S4 domain"/>
    <property type="match status" value="1"/>
</dbReference>
<evidence type="ECO:0000313" key="10">
    <source>
        <dbReference type="Proteomes" id="UP000076798"/>
    </source>
</evidence>
<evidence type="ECO:0000256" key="3">
    <source>
        <dbReference type="ARBA" id="ARBA00022884"/>
    </source>
</evidence>
<dbReference type="OrthoDB" id="3356781at2759"/>
<feature type="domain" description="RNA-binding S4" evidence="8">
    <location>
        <begin position="140"/>
        <end position="198"/>
    </location>
</feature>
<dbReference type="PROSITE" id="PS50889">
    <property type="entry name" value="S4"/>
    <property type="match status" value="1"/>
</dbReference>
<feature type="region of interest" description="Disordered" evidence="7">
    <location>
        <begin position="200"/>
        <end position="260"/>
    </location>
</feature>
<keyword evidence="4" id="KW-0689">Ribosomal protein</keyword>
<reference evidence="9 10" key="1">
    <citation type="journal article" date="2016" name="Mol. Biol. Evol.">
        <title>Comparative Genomics of Early-Diverging Mushroom-Forming Fungi Provides Insights into the Origins of Lignocellulose Decay Capabilities.</title>
        <authorList>
            <person name="Nagy L.G."/>
            <person name="Riley R."/>
            <person name="Tritt A."/>
            <person name="Adam C."/>
            <person name="Daum C."/>
            <person name="Floudas D."/>
            <person name="Sun H."/>
            <person name="Yadav J.S."/>
            <person name="Pangilinan J."/>
            <person name="Larsson K.H."/>
            <person name="Matsuura K."/>
            <person name="Barry K."/>
            <person name="Labutti K."/>
            <person name="Kuo R."/>
            <person name="Ohm R.A."/>
            <person name="Bhattacharya S.S."/>
            <person name="Shirouzu T."/>
            <person name="Yoshinaga Y."/>
            <person name="Martin F.M."/>
            <person name="Grigoriev I.V."/>
            <person name="Hibbett D.S."/>
        </authorList>
    </citation>
    <scope>NUCLEOTIDE SEQUENCE [LARGE SCALE GENOMIC DNA]</scope>
    <source>
        <strain evidence="9 10">HHB10207 ss-3</strain>
    </source>
</reference>
<dbReference type="EMBL" id="KV428076">
    <property type="protein sequence ID" value="KZT37801.1"/>
    <property type="molecule type" value="Genomic_DNA"/>
</dbReference>
<dbReference type="AlphaFoldDB" id="A0A166CTL9"/>
<evidence type="ECO:0000313" key="9">
    <source>
        <dbReference type="EMBL" id="KZT37801.1"/>
    </source>
</evidence>
<name>A0A166CTL9_9AGAM</name>
<dbReference type="PANTHER" id="PTHR11831:SF4">
    <property type="entry name" value="SMALL RIBOSOMAL SUBUNIT PROTEIN US4M"/>
    <property type="match status" value="1"/>
</dbReference>
<keyword evidence="10" id="KW-1185">Reference proteome</keyword>
<accession>A0A166CTL9</accession>
<gene>
    <name evidence="9" type="ORF">SISSUDRAFT_1005671</name>
</gene>
<dbReference type="InterPro" id="IPR022801">
    <property type="entry name" value="Ribosomal_uS4"/>
</dbReference>
<evidence type="ECO:0000259" key="8">
    <source>
        <dbReference type="SMART" id="SM00363"/>
    </source>
</evidence>
<feature type="compositionally biased region" description="Low complexity" evidence="7">
    <location>
        <begin position="200"/>
        <end position="247"/>
    </location>
</feature>
<dbReference type="GO" id="GO:0003735">
    <property type="term" value="F:structural constituent of ribosome"/>
    <property type="evidence" value="ECO:0007669"/>
    <property type="project" value="TreeGrafter"/>
</dbReference>
<proteinExistence type="inferred from homology"/>
<evidence type="ECO:0000256" key="4">
    <source>
        <dbReference type="ARBA" id="ARBA00022980"/>
    </source>
</evidence>
<protein>
    <submittedName>
        <fullName evidence="9">Alpha-L RNA-binding motif-containing protein</fullName>
    </submittedName>
</protein>
<sequence>MRDANVLGHTRALPRMSWSPHNLFNLISRTVGKKASEARFNRTSQSLFQQRWLSKRLLRAYHGDHIPEKIFKRWYLPQTIPDVRPRKATANLRGGRNDDLGTDTWRMSRRAQELEKARRRDVEEQKLAPVGSLMWAEVERRIDVFIFRCCFAHSVWEARRLVVHGNVRLNGVLHQNANTRLAPGDMVSVDPSAIRFLQKPPELSSSENTSSPSDSSTTSASSETPSTPPSSSASSDPSPSSTSEAQSPTPPSPSQKTITITPTPSAYLTTLTPFHPPPYISPFIFIPAYIEPSFATCSAIYLRHPTARSGYSEIATPYEADGEVMRSAWEWYVATRPRMRSARKLREGPENRVG</sequence>
<dbReference type="Proteomes" id="UP000076798">
    <property type="component" value="Unassembled WGS sequence"/>
</dbReference>
<dbReference type="InterPro" id="IPR036986">
    <property type="entry name" value="S4_RNA-bd_sf"/>
</dbReference>
<dbReference type="GO" id="GO:0005763">
    <property type="term" value="C:mitochondrial small ribosomal subunit"/>
    <property type="evidence" value="ECO:0007669"/>
    <property type="project" value="TreeGrafter"/>
</dbReference>
<evidence type="ECO:0000256" key="1">
    <source>
        <dbReference type="ARBA" id="ARBA00007465"/>
    </source>
</evidence>
<dbReference type="InterPro" id="IPR018079">
    <property type="entry name" value="Ribosomal_uS4_CS"/>
</dbReference>